<evidence type="ECO:0000313" key="4">
    <source>
        <dbReference type="Proteomes" id="UP000259610"/>
    </source>
</evidence>
<feature type="region of interest" description="Disordered" evidence="1">
    <location>
        <begin position="114"/>
        <end position="144"/>
    </location>
</feature>
<feature type="chain" id="PRO_5017538899" evidence="2">
    <location>
        <begin position="27"/>
        <end position="144"/>
    </location>
</feature>
<sequence>MGWGNLKLSAGLLAGLILSACASAPAEPAVQPLELCQKMSADDAGLVERLARDGADLDDFCACFVTIEADLDADTRLQTFALMRRVIEMREGTGRTTEDVAELLEDDRDGSLYGIPEGALKQGAQPIEDSLTRARRNPQSCRAS</sequence>
<gene>
    <name evidence="3" type="ORF">DCG58_00280</name>
</gene>
<feature type="signal peptide" evidence="2">
    <location>
        <begin position="1"/>
        <end position="26"/>
    </location>
</feature>
<organism evidence="3 4">
    <name type="scientific">Hyphomonas adhaerens</name>
    <dbReference type="NCBI Taxonomy" id="81029"/>
    <lineage>
        <taxon>Bacteria</taxon>
        <taxon>Pseudomonadati</taxon>
        <taxon>Pseudomonadota</taxon>
        <taxon>Alphaproteobacteria</taxon>
        <taxon>Hyphomonadales</taxon>
        <taxon>Hyphomonadaceae</taxon>
        <taxon>Hyphomonas</taxon>
    </lineage>
</organism>
<dbReference type="PROSITE" id="PS51257">
    <property type="entry name" value="PROKAR_LIPOPROTEIN"/>
    <property type="match status" value="1"/>
</dbReference>
<name>A0A3B9GT19_9PROT</name>
<dbReference type="AlphaFoldDB" id="A0A3B9GT19"/>
<evidence type="ECO:0000256" key="2">
    <source>
        <dbReference type="SAM" id="SignalP"/>
    </source>
</evidence>
<evidence type="ECO:0000313" key="3">
    <source>
        <dbReference type="EMBL" id="HAE25571.1"/>
    </source>
</evidence>
<evidence type="ECO:0000256" key="1">
    <source>
        <dbReference type="SAM" id="MobiDB-lite"/>
    </source>
</evidence>
<proteinExistence type="predicted"/>
<dbReference type="EMBL" id="DMAN01000005">
    <property type="protein sequence ID" value="HAE25571.1"/>
    <property type="molecule type" value="Genomic_DNA"/>
</dbReference>
<keyword evidence="2" id="KW-0732">Signal</keyword>
<protein>
    <submittedName>
        <fullName evidence="3">Uncharacterized protein</fullName>
    </submittedName>
</protein>
<comment type="caution">
    <text evidence="3">The sequence shown here is derived from an EMBL/GenBank/DDBJ whole genome shotgun (WGS) entry which is preliminary data.</text>
</comment>
<dbReference type="Proteomes" id="UP000259610">
    <property type="component" value="Unassembled WGS sequence"/>
</dbReference>
<reference evidence="3 4" key="1">
    <citation type="journal article" date="2018" name="Nat. Biotechnol.">
        <title>A standardized bacterial taxonomy based on genome phylogeny substantially revises the tree of life.</title>
        <authorList>
            <person name="Parks D.H."/>
            <person name="Chuvochina M."/>
            <person name="Waite D.W."/>
            <person name="Rinke C."/>
            <person name="Skarshewski A."/>
            <person name="Chaumeil P.A."/>
            <person name="Hugenholtz P."/>
        </authorList>
    </citation>
    <scope>NUCLEOTIDE SEQUENCE [LARGE SCALE GENOMIC DNA]</scope>
    <source>
        <strain evidence="3">UBA8733</strain>
    </source>
</reference>
<accession>A0A3B9GT19</accession>
<dbReference type="RefSeq" id="WP_272986217.1">
    <property type="nucleotide sequence ID" value="NZ_CAJWRG010000202.1"/>
</dbReference>